<organism evidence="14 15">
    <name type="scientific">Bos mutus</name>
    <name type="common">wild yak</name>
    <dbReference type="NCBI Taxonomy" id="72004"/>
    <lineage>
        <taxon>Eukaryota</taxon>
        <taxon>Metazoa</taxon>
        <taxon>Chordata</taxon>
        <taxon>Craniata</taxon>
        <taxon>Vertebrata</taxon>
        <taxon>Euteleostomi</taxon>
        <taxon>Mammalia</taxon>
        <taxon>Eutheria</taxon>
        <taxon>Laurasiatheria</taxon>
        <taxon>Artiodactyla</taxon>
        <taxon>Ruminantia</taxon>
        <taxon>Pecora</taxon>
        <taxon>Bovidae</taxon>
        <taxon>Bovinae</taxon>
        <taxon>Bos</taxon>
    </lineage>
</organism>
<evidence type="ECO:0000256" key="11">
    <source>
        <dbReference type="ARBA" id="ARBA00031590"/>
    </source>
</evidence>
<evidence type="ECO:0000256" key="12">
    <source>
        <dbReference type="ARBA" id="ARBA00031867"/>
    </source>
</evidence>
<comment type="subcellular location">
    <subcellularLocation>
        <location evidence="1">Membrane</location>
        <topology evidence="1">Lipid-anchor</topology>
        <topology evidence="1">GPI-anchor</topology>
    </subcellularLocation>
</comment>
<keyword evidence="15" id="KW-1185">Reference proteome</keyword>
<evidence type="ECO:0000256" key="5">
    <source>
        <dbReference type="ARBA" id="ARBA00022729"/>
    </source>
</evidence>
<dbReference type="Pfam" id="PF25152">
    <property type="entry name" value="CD59"/>
    <property type="match status" value="1"/>
</dbReference>
<proteinExistence type="predicted"/>
<evidence type="ECO:0000256" key="9">
    <source>
        <dbReference type="ARBA" id="ARBA00023288"/>
    </source>
</evidence>
<evidence type="ECO:0000256" key="1">
    <source>
        <dbReference type="ARBA" id="ARBA00004589"/>
    </source>
</evidence>
<dbReference type="EMBL" id="VBQZ03000080">
    <property type="protein sequence ID" value="MXQ92274.1"/>
    <property type="molecule type" value="Genomic_DNA"/>
</dbReference>
<protein>
    <recommendedName>
        <fullName evidence="3">CD59 glycoprotein</fullName>
    </recommendedName>
    <alternativeName>
        <fullName evidence="11">MAC-inhibitory protein</fullName>
    </alternativeName>
    <alternativeName>
        <fullName evidence="12">Membrane attack complex inhibition factor</fullName>
    </alternativeName>
    <alternativeName>
        <fullName evidence="10">Protectin</fullName>
    </alternativeName>
</protein>
<dbReference type="PROSITE" id="PS00983">
    <property type="entry name" value="LY6_UPAR"/>
    <property type="match status" value="1"/>
</dbReference>
<evidence type="ECO:0000256" key="10">
    <source>
        <dbReference type="ARBA" id="ARBA00029920"/>
    </source>
</evidence>
<evidence type="ECO:0000259" key="13">
    <source>
        <dbReference type="SMART" id="SM00134"/>
    </source>
</evidence>
<dbReference type="GO" id="GO:0098552">
    <property type="term" value="C:side of membrane"/>
    <property type="evidence" value="ECO:0007669"/>
    <property type="project" value="UniProtKB-KW"/>
</dbReference>
<evidence type="ECO:0000256" key="2">
    <source>
        <dbReference type="ARBA" id="ARBA00011481"/>
    </source>
</evidence>
<accession>A0A6B0RWB8</accession>
<comment type="caution">
    <text evidence="14">The sequence shown here is derived from an EMBL/GenBank/DDBJ whole genome shotgun (WGS) entry which is preliminary data.</text>
</comment>
<keyword evidence="9" id="KW-0449">Lipoprotein</keyword>
<evidence type="ECO:0000313" key="14">
    <source>
        <dbReference type="EMBL" id="MXQ92274.1"/>
    </source>
</evidence>
<sequence length="251" mass="27941">MLTATPLSINGIGTRQQSYLEPALTFQSKGGGVPITLTKPPLPPGLTAFLQQAEVFDCGGAEDCPHKEHTWFRAPGTEVPCFLRLLSTSCVSGSPQAFRQSPVGSVAGRNGKQRRVHRAWAPVPGCPLPTRWTHFWSRERLLKIGIFVPSHGHSLQCYSCINQVNCTSVVNCSHNQDACLFVKAVPLKFYHQCWKYEECSFEFIAKALGEKELHYDCCQKNLCNKSGGRSVSEKMLLLLTLLLEAVCHFYR</sequence>
<keyword evidence="7" id="KW-1015">Disulfide bond</keyword>
<evidence type="ECO:0000256" key="8">
    <source>
        <dbReference type="ARBA" id="ARBA00023180"/>
    </source>
</evidence>
<gene>
    <name evidence="14" type="ORF">E5288_WYG020416</name>
</gene>
<dbReference type="AlphaFoldDB" id="A0A6B0RWB8"/>
<dbReference type="CDD" id="cd23554">
    <property type="entry name" value="TFP_LU_ECD_CD59"/>
    <property type="match status" value="1"/>
</dbReference>
<dbReference type="SUPFAM" id="SSF57302">
    <property type="entry name" value="Snake toxin-like"/>
    <property type="match status" value="1"/>
</dbReference>
<keyword evidence="5" id="KW-0732">Signal</keyword>
<evidence type="ECO:0000256" key="4">
    <source>
        <dbReference type="ARBA" id="ARBA00022622"/>
    </source>
</evidence>
<keyword evidence="6" id="KW-0472">Membrane</keyword>
<dbReference type="InterPro" id="IPR045860">
    <property type="entry name" value="Snake_toxin-like_sf"/>
</dbReference>
<evidence type="ECO:0000256" key="7">
    <source>
        <dbReference type="ARBA" id="ARBA00023157"/>
    </source>
</evidence>
<evidence type="ECO:0000256" key="3">
    <source>
        <dbReference type="ARBA" id="ARBA00015038"/>
    </source>
</evidence>
<evidence type="ECO:0000313" key="15">
    <source>
        <dbReference type="Proteomes" id="UP000322234"/>
    </source>
</evidence>
<comment type="subunit">
    <text evidence="2">Interacts with T-cell surface antigen CD2.</text>
</comment>
<dbReference type="Proteomes" id="UP000322234">
    <property type="component" value="Unassembled WGS sequence"/>
</dbReference>
<keyword evidence="8" id="KW-0325">Glycoprotein</keyword>
<dbReference type="Gene3D" id="2.10.60.10">
    <property type="entry name" value="CD59"/>
    <property type="match status" value="1"/>
</dbReference>
<dbReference type="InterPro" id="IPR018363">
    <property type="entry name" value="CD59_antigen_CS"/>
</dbReference>
<dbReference type="InterPro" id="IPR016054">
    <property type="entry name" value="LY6_UPA_recep-like"/>
</dbReference>
<keyword evidence="4" id="KW-0336">GPI-anchor</keyword>
<dbReference type="InterPro" id="IPR056949">
    <property type="entry name" value="CD59"/>
</dbReference>
<feature type="domain" description="UPAR/Ly6" evidence="13">
    <location>
        <begin position="155"/>
        <end position="234"/>
    </location>
</feature>
<evidence type="ECO:0000256" key="6">
    <source>
        <dbReference type="ARBA" id="ARBA00023136"/>
    </source>
</evidence>
<reference evidence="14" key="1">
    <citation type="submission" date="2019-10" db="EMBL/GenBank/DDBJ databases">
        <title>The sequence and de novo assembly of the wild yak genome.</title>
        <authorList>
            <person name="Liu Y."/>
        </authorList>
    </citation>
    <scope>NUCLEOTIDE SEQUENCE [LARGE SCALE GENOMIC DNA]</scope>
    <source>
        <strain evidence="14">WY2019</strain>
    </source>
</reference>
<dbReference type="SMART" id="SM00134">
    <property type="entry name" value="LU"/>
    <property type="match status" value="1"/>
</dbReference>
<name>A0A6B0RWB8_9CETA</name>